<keyword evidence="2" id="KW-1185">Reference proteome</keyword>
<dbReference type="KEGG" id="mno:Mnod_0029"/>
<protein>
    <submittedName>
        <fullName evidence="1">Putative signal peptide</fullName>
    </submittedName>
</protein>
<gene>
    <name evidence="1" type="ordered locus">Mnod_0029</name>
</gene>
<sequence length="86" mass="8883">MFEVWVESVLLAVESQSVIARRLVKLAACDAAAAAEAHQMVSEKVGALIEASGTLLAGGSMGAVLARYREHVAANAARLALPPPAE</sequence>
<dbReference type="AlphaFoldDB" id="B8IT18"/>
<dbReference type="STRING" id="460265.Mnod_0029"/>
<name>B8IT18_METNO</name>
<dbReference type="eggNOG" id="ENOG5033C2T">
    <property type="taxonomic scope" value="Bacteria"/>
</dbReference>
<dbReference type="HOGENOM" id="CLU_172301_0_0_5"/>
<accession>B8IT18</accession>
<evidence type="ECO:0000313" key="2">
    <source>
        <dbReference type="Proteomes" id="UP000008207"/>
    </source>
</evidence>
<dbReference type="Proteomes" id="UP000008207">
    <property type="component" value="Chromosome"/>
</dbReference>
<dbReference type="RefSeq" id="WP_012634319.1">
    <property type="nucleotide sequence ID" value="NC_011894.1"/>
</dbReference>
<reference evidence="1 2" key="1">
    <citation type="submission" date="2009-01" db="EMBL/GenBank/DDBJ databases">
        <title>Complete sequence of chromosome of Methylobacterium nodulans ORS 2060.</title>
        <authorList>
            <consortium name="US DOE Joint Genome Institute"/>
            <person name="Lucas S."/>
            <person name="Copeland A."/>
            <person name="Lapidus A."/>
            <person name="Glavina del Rio T."/>
            <person name="Dalin E."/>
            <person name="Tice H."/>
            <person name="Bruce D."/>
            <person name="Goodwin L."/>
            <person name="Pitluck S."/>
            <person name="Sims D."/>
            <person name="Brettin T."/>
            <person name="Detter J.C."/>
            <person name="Han C."/>
            <person name="Larimer F."/>
            <person name="Land M."/>
            <person name="Hauser L."/>
            <person name="Kyrpides N."/>
            <person name="Ivanova N."/>
            <person name="Marx C.J."/>
            <person name="Richardson P."/>
        </authorList>
    </citation>
    <scope>NUCLEOTIDE SEQUENCE [LARGE SCALE GENOMIC DNA]</scope>
    <source>
        <strain evidence="2">LMG 21967 / CNCM I-2342 / ORS 2060</strain>
    </source>
</reference>
<dbReference type="OrthoDB" id="8455046at2"/>
<proteinExistence type="predicted"/>
<organism evidence="1 2">
    <name type="scientific">Methylobacterium nodulans (strain LMG 21967 / CNCM I-2342 / ORS 2060)</name>
    <dbReference type="NCBI Taxonomy" id="460265"/>
    <lineage>
        <taxon>Bacteria</taxon>
        <taxon>Pseudomonadati</taxon>
        <taxon>Pseudomonadota</taxon>
        <taxon>Alphaproteobacteria</taxon>
        <taxon>Hyphomicrobiales</taxon>
        <taxon>Methylobacteriaceae</taxon>
        <taxon>Methylobacterium</taxon>
    </lineage>
</organism>
<evidence type="ECO:0000313" key="1">
    <source>
        <dbReference type="EMBL" id="ACL55080.1"/>
    </source>
</evidence>
<dbReference type="EMBL" id="CP001349">
    <property type="protein sequence ID" value="ACL55080.1"/>
    <property type="molecule type" value="Genomic_DNA"/>
</dbReference>